<protein>
    <submittedName>
        <fullName evidence="3">Replication protein II/X</fullName>
    </submittedName>
</protein>
<feature type="domain" description="Replication-associated protein G2P C-terminal" evidence="2">
    <location>
        <begin position="285"/>
        <end position="372"/>
    </location>
</feature>
<dbReference type="PATRIC" id="fig|1129374.4.peg.154"/>
<dbReference type="InterPro" id="IPR022686">
    <property type="entry name" value="G2P_N"/>
</dbReference>
<name>H3Z9Z9_9ALTE</name>
<dbReference type="Proteomes" id="UP000012046">
    <property type="component" value="Unassembled WGS sequence"/>
</dbReference>
<evidence type="ECO:0000313" key="4">
    <source>
        <dbReference type="Proteomes" id="UP000012046"/>
    </source>
</evidence>
<dbReference type="AlphaFoldDB" id="H3Z9Z9"/>
<feature type="domain" description="Replication-associated protein G2P N-terminal" evidence="1">
    <location>
        <begin position="35"/>
        <end position="243"/>
    </location>
</feature>
<reference evidence="3 4" key="1">
    <citation type="journal article" date="2012" name="J. Bacteriol.">
        <title>Genome Sequence of Extracellular-Protease-Producing Alishewanella jeotgali Isolated from Traditional Korean Fermented Seafood.</title>
        <authorList>
            <person name="Jung J."/>
            <person name="Chun J."/>
            <person name="Park W."/>
        </authorList>
    </citation>
    <scope>NUCLEOTIDE SEQUENCE [LARGE SCALE GENOMIC DNA]</scope>
    <source>
        <strain evidence="3 4">KCTC 22429</strain>
    </source>
</reference>
<organism evidence="3 4">
    <name type="scientific">Alishewanella jeotgali KCTC 22429</name>
    <dbReference type="NCBI Taxonomy" id="1129374"/>
    <lineage>
        <taxon>Bacteria</taxon>
        <taxon>Pseudomonadati</taxon>
        <taxon>Pseudomonadota</taxon>
        <taxon>Gammaproteobacteria</taxon>
        <taxon>Alteromonadales</taxon>
        <taxon>Alteromonadaceae</taxon>
        <taxon>Alishewanella</taxon>
    </lineage>
</organism>
<evidence type="ECO:0000313" key="3">
    <source>
        <dbReference type="EMBL" id="EHR42674.1"/>
    </source>
</evidence>
<dbReference type="Pfam" id="PF05155">
    <property type="entry name" value="G2P_X_C"/>
    <property type="match status" value="1"/>
</dbReference>
<dbReference type="InterPro" id="IPR022688">
    <property type="entry name" value="G2P_C"/>
</dbReference>
<sequence>MTWFIDKLYIQQTHEQCLPLVGDKFYYVVDGVTGETSESPKAYASRIKASHSTSIGVYCDGHKVRIEGNPSRFGRPDNLMGLQSIEECVAVYNRILLSLGLPPFITGKFDIASADAKGNFRKIYSGAQITMIDITRNHAVGHKNELAFLRGVATLSLPNGKRPHLYPNGLTVDWQSRNVGGSSWDYSKVYVKSADLLDHKNRNLKGADEETETYYQNLIDYCCQSGVVREEHSFKSEKLKRYDLCYYGYVSTEQLANHHTVTTLDKLIETLGVATVDFTSIASQLLNNGIVNSHSAAYATQAYCQQWLNGQPFHNTDRKKQLSSAYYKHKSRLLQLGIDISVPFCPSRAALPTFKNQREITMRSLELPTWYRVANARSPFQLVDGGTIA</sequence>
<dbReference type="eggNOG" id="ENOG502Z81W">
    <property type="taxonomic scope" value="Bacteria"/>
</dbReference>
<dbReference type="GO" id="GO:0006260">
    <property type="term" value="P:DNA replication"/>
    <property type="evidence" value="ECO:0007669"/>
    <property type="project" value="InterPro"/>
</dbReference>
<comment type="caution">
    <text evidence="3">The sequence shown here is derived from an EMBL/GenBank/DDBJ whole genome shotgun (WGS) entry which is preliminary data.</text>
</comment>
<accession>H3Z9Z9</accession>
<evidence type="ECO:0000259" key="1">
    <source>
        <dbReference type="Pfam" id="PF05144"/>
    </source>
</evidence>
<gene>
    <name evidence="3" type="ORF">AJE_00755</name>
</gene>
<dbReference type="STRING" id="1129374.AJE_00755"/>
<dbReference type="RefSeq" id="WP_008949226.1">
    <property type="nucleotide sequence ID" value="NZ_AHTH01000002.1"/>
</dbReference>
<dbReference type="Pfam" id="PF05144">
    <property type="entry name" value="Phage_CRI"/>
    <property type="match status" value="1"/>
</dbReference>
<evidence type="ECO:0000259" key="2">
    <source>
        <dbReference type="Pfam" id="PF05155"/>
    </source>
</evidence>
<dbReference type="EMBL" id="AHTH01000002">
    <property type="protein sequence ID" value="EHR42674.1"/>
    <property type="molecule type" value="Genomic_DNA"/>
</dbReference>
<proteinExistence type="predicted"/>
<keyword evidence="4" id="KW-1185">Reference proteome</keyword>